<gene>
    <name evidence="1" type="ORF">WG66_14108</name>
</gene>
<protein>
    <submittedName>
        <fullName evidence="1">Uncharacterized protein</fullName>
    </submittedName>
</protein>
<sequence>MSLGRTYFWPISRSCTSRVLCSHIRTVLRISKMDT</sequence>
<name>A0A0W0FAI1_MONRR</name>
<accession>A0A0W0FAI1</accession>
<dbReference type="Proteomes" id="UP000054988">
    <property type="component" value="Unassembled WGS sequence"/>
</dbReference>
<comment type="caution">
    <text evidence="1">The sequence shown here is derived from an EMBL/GenBank/DDBJ whole genome shotgun (WGS) entry which is preliminary data.</text>
</comment>
<reference evidence="1 2" key="1">
    <citation type="submission" date="2015-12" db="EMBL/GenBank/DDBJ databases">
        <title>Draft genome sequence of Moniliophthora roreri, the causal agent of frosty pod rot of cacao.</title>
        <authorList>
            <person name="Aime M.C."/>
            <person name="Diaz-Valderrama J.R."/>
            <person name="Kijpornyongpan T."/>
            <person name="Phillips-Mora W."/>
        </authorList>
    </citation>
    <scope>NUCLEOTIDE SEQUENCE [LARGE SCALE GENOMIC DNA]</scope>
    <source>
        <strain evidence="1 2">MCA 2952</strain>
    </source>
</reference>
<dbReference type="EMBL" id="LATX01002178">
    <property type="protein sequence ID" value="KTB33288.1"/>
    <property type="molecule type" value="Genomic_DNA"/>
</dbReference>
<organism evidence="1 2">
    <name type="scientific">Moniliophthora roreri</name>
    <name type="common">Frosty pod rot fungus</name>
    <name type="synonym">Monilia roreri</name>
    <dbReference type="NCBI Taxonomy" id="221103"/>
    <lineage>
        <taxon>Eukaryota</taxon>
        <taxon>Fungi</taxon>
        <taxon>Dikarya</taxon>
        <taxon>Basidiomycota</taxon>
        <taxon>Agaricomycotina</taxon>
        <taxon>Agaricomycetes</taxon>
        <taxon>Agaricomycetidae</taxon>
        <taxon>Agaricales</taxon>
        <taxon>Marasmiineae</taxon>
        <taxon>Marasmiaceae</taxon>
        <taxon>Moniliophthora</taxon>
    </lineage>
</organism>
<evidence type="ECO:0000313" key="2">
    <source>
        <dbReference type="Proteomes" id="UP000054988"/>
    </source>
</evidence>
<proteinExistence type="predicted"/>
<dbReference type="AlphaFoldDB" id="A0A0W0FAI1"/>
<evidence type="ECO:0000313" key="1">
    <source>
        <dbReference type="EMBL" id="KTB33288.1"/>
    </source>
</evidence>